<evidence type="ECO:0000256" key="1">
    <source>
        <dbReference type="ARBA" id="ARBA00009191"/>
    </source>
</evidence>
<dbReference type="InterPro" id="IPR011042">
    <property type="entry name" value="6-blade_b-propeller_TolB-like"/>
</dbReference>
<dbReference type="PANTHER" id="PTHR10426:SF88">
    <property type="entry name" value="ADIPOCYTE PLASMA MEMBRANE-ASSOCIATED PROTEIN HEMOMUCIN-RELATED"/>
    <property type="match status" value="1"/>
</dbReference>
<feature type="domain" description="Strictosidine synthase conserved region" evidence="4">
    <location>
        <begin position="156"/>
        <end position="243"/>
    </location>
</feature>
<keyword evidence="6" id="KW-1185">Reference proteome</keyword>
<keyword evidence="2" id="KW-0597">Phosphoprotein</keyword>
<proteinExistence type="inferred from homology"/>
<dbReference type="Pfam" id="PF20067">
    <property type="entry name" value="SSL_N"/>
    <property type="match status" value="1"/>
</dbReference>
<dbReference type="InterPro" id="IPR018119">
    <property type="entry name" value="Strictosidine_synth_cons-reg"/>
</dbReference>
<dbReference type="Pfam" id="PF03088">
    <property type="entry name" value="Str_synth"/>
    <property type="match status" value="1"/>
</dbReference>
<sequence>MRRLLLALFVVVAALVAYLLLWPVPVKPVAWTVAPTPGYTGAHAANTRLAGLQTLDLGSHRGPEHIVFRNGWLYIAVDSGAIVRMRPDGSGREVVIQTGGRPLGFDFDADGAMVIADPMAGPHGGLFRATGSGASVKLELLTDSVDNTPIVYADGVVVAKSGKIYFTDASQRFGAKAWGGTFNASVLDIIEHQSTGRLLEYDPATKATRVLLADLCFPNGVALSADDQHLFVAETGEYRIWKVATTATAVSAKTPKATASVLMHNLPGYPDNLMRGQDGRVWMGLVKPRGAFIDNSAGKPWLRSLSMRLPKALWPVPPAYGHVVAFDESGKVLLDLQDPTGAYPETTAVTEADDRLYIQSLHAKSLGWLDKKKAGL</sequence>
<dbReference type="PANTHER" id="PTHR10426">
    <property type="entry name" value="STRICTOSIDINE SYNTHASE-RELATED"/>
    <property type="match status" value="1"/>
</dbReference>
<dbReference type="Proteomes" id="UP001303946">
    <property type="component" value="Chromosome"/>
</dbReference>
<keyword evidence="3" id="KW-0325">Glycoprotein</keyword>
<name>A0ABZ0CTN4_9BURK</name>
<comment type="similarity">
    <text evidence="1">Belongs to the strictosidine synthase family.</text>
</comment>
<evidence type="ECO:0000313" key="5">
    <source>
        <dbReference type="EMBL" id="WOB08334.1"/>
    </source>
</evidence>
<evidence type="ECO:0000313" key="6">
    <source>
        <dbReference type="Proteomes" id="UP001303946"/>
    </source>
</evidence>
<evidence type="ECO:0000259" key="4">
    <source>
        <dbReference type="Pfam" id="PF03088"/>
    </source>
</evidence>
<dbReference type="RefSeq" id="WP_316701064.1">
    <property type="nucleotide sequence ID" value="NZ_CP136336.1"/>
</dbReference>
<dbReference type="Gene3D" id="2.120.10.30">
    <property type="entry name" value="TolB, C-terminal domain"/>
    <property type="match status" value="1"/>
</dbReference>
<dbReference type="SUPFAM" id="SSF63829">
    <property type="entry name" value="Calcium-dependent phosphotriesterase"/>
    <property type="match status" value="1"/>
</dbReference>
<dbReference type="EMBL" id="CP136336">
    <property type="protein sequence ID" value="WOB08334.1"/>
    <property type="molecule type" value="Genomic_DNA"/>
</dbReference>
<accession>A0ABZ0CTN4</accession>
<reference evidence="5 6" key="1">
    <citation type="submission" date="2023-10" db="EMBL/GenBank/DDBJ databases">
        <title>Bacteria for the degradation of biodegradable plastic PBAT(Polybutylene adipate terephthalate).</title>
        <authorList>
            <person name="Weon H.-Y."/>
            <person name="Yeon J."/>
        </authorList>
    </citation>
    <scope>NUCLEOTIDE SEQUENCE [LARGE SCALE GENOMIC DNA]</scope>
    <source>
        <strain evidence="5 6">SBD 7-3</strain>
    </source>
</reference>
<protein>
    <submittedName>
        <fullName evidence="5">SMP-30/gluconolactonase/LRE family protein</fullName>
    </submittedName>
</protein>
<gene>
    <name evidence="5" type="ORF">RXV79_25975</name>
</gene>
<organism evidence="5 6">
    <name type="scientific">Piscinibacter gummiphilus</name>
    <dbReference type="NCBI Taxonomy" id="946333"/>
    <lineage>
        <taxon>Bacteria</taxon>
        <taxon>Pseudomonadati</taxon>
        <taxon>Pseudomonadota</taxon>
        <taxon>Betaproteobacteria</taxon>
        <taxon>Burkholderiales</taxon>
        <taxon>Sphaerotilaceae</taxon>
        <taxon>Piscinibacter</taxon>
    </lineage>
</organism>
<evidence type="ECO:0000256" key="2">
    <source>
        <dbReference type="ARBA" id="ARBA00022553"/>
    </source>
</evidence>
<evidence type="ECO:0000256" key="3">
    <source>
        <dbReference type="ARBA" id="ARBA00023180"/>
    </source>
</evidence>